<name>A0A2T3AEZ4_9PEZI</name>
<dbReference type="EMBL" id="KZ678399">
    <property type="protein sequence ID" value="PSR94314.1"/>
    <property type="molecule type" value="Genomic_DNA"/>
</dbReference>
<reference evidence="1 2" key="1">
    <citation type="journal article" date="2018" name="Mycol. Prog.">
        <title>Coniella lustricola, a new species from submerged detritus.</title>
        <authorList>
            <person name="Raudabaugh D.B."/>
            <person name="Iturriaga T."/>
            <person name="Carver A."/>
            <person name="Mondo S."/>
            <person name="Pangilinan J."/>
            <person name="Lipzen A."/>
            <person name="He G."/>
            <person name="Amirebrahimi M."/>
            <person name="Grigoriev I.V."/>
            <person name="Miller A.N."/>
        </authorList>
    </citation>
    <scope>NUCLEOTIDE SEQUENCE [LARGE SCALE GENOMIC DNA]</scope>
    <source>
        <strain evidence="1 2">B22-T-1</strain>
    </source>
</reference>
<gene>
    <name evidence="1" type="ORF">BD289DRAFT_480623</name>
</gene>
<keyword evidence="2" id="KW-1185">Reference proteome</keyword>
<dbReference type="Proteomes" id="UP000241462">
    <property type="component" value="Unassembled WGS sequence"/>
</dbReference>
<dbReference type="InParanoid" id="A0A2T3AEZ4"/>
<sequence>MANTREAFYVGGEYSQAEEGQQTVQYGTWPQAKLYTQRPGASVQADPVFGHFFVSCVQMVNDMDRQ</sequence>
<proteinExistence type="predicted"/>
<dbReference type="AlphaFoldDB" id="A0A2T3AEZ4"/>
<evidence type="ECO:0000313" key="2">
    <source>
        <dbReference type="Proteomes" id="UP000241462"/>
    </source>
</evidence>
<evidence type="ECO:0000313" key="1">
    <source>
        <dbReference type="EMBL" id="PSR94314.1"/>
    </source>
</evidence>
<accession>A0A2T3AEZ4</accession>
<organism evidence="1 2">
    <name type="scientific">Coniella lustricola</name>
    <dbReference type="NCBI Taxonomy" id="2025994"/>
    <lineage>
        <taxon>Eukaryota</taxon>
        <taxon>Fungi</taxon>
        <taxon>Dikarya</taxon>
        <taxon>Ascomycota</taxon>
        <taxon>Pezizomycotina</taxon>
        <taxon>Sordariomycetes</taxon>
        <taxon>Sordariomycetidae</taxon>
        <taxon>Diaporthales</taxon>
        <taxon>Schizoparmaceae</taxon>
        <taxon>Coniella</taxon>
    </lineage>
</organism>
<protein>
    <submittedName>
        <fullName evidence="1">Uncharacterized protein</fullName>
    </submittedName>
</protein>